<evidence type="ECO:0000313" key="1">
    <source>
        <dbReference type="EMBL" id="GJU04559.1"/>
    </source>
</evidence>
<dbReference type="Proteomes" id="UP001151760">
    <property type="component" value="Unassembled WGS sequence"/>
</dbReference>
<protein>
    <submittedName>
        <fullName evidence="1">Uncharacterized protein</fullName>
    </submittedName>
</protein>
<dbReference type="Gene3D" id="3.30.200.20">
    <property type="entry name" value="Phosphorylase Kinase, domain 1"/>
    <property type="match status" value="1"/>
</dbReference>
<name>A0ABQ5J027_9ASTR</name>
<reference evidence="1" key="1">
    <citation type="journal article" date="2022" name="Int. J. Mol. Sci.">
        <title>Draft Genome of Tanacetum Coccineum: Genomic Comparison of Closely Related Tanacetum-Family Plants.</title>
        <authorList>
            <person name="Yamashiro T."/>
            <person name="Shiraishi A."/>
            <person name="Nakayama K."/>
            <person name="Satake H."/>
        </authorList>
    </citation>
    <scope>NUCLEOTIDE SEQUENCE</scope>
</reference>
<keyword evidence="2" id="KW-1185">Reference proteome</keyword>
<proteinExistence type="predicted"/>
<sequence length="84" mass="9793">MSVEELCRDKANNKTDTHIMSSVAHLKIPLENILTATNNFAKENFWGEADFGTHYKGELLWSGELIDIVVQRWNKEWDDEKEQL</sequence>
<reference evidence="1" key="2">
    <citation type="submission" date="2022-01" db="EMBL/GenBank/DDBJ databases">
        <authorList>
            <person name="Yamashiro T."/>
            <person name="Shiraishi A."/>
            <person name="Satake H."/>
            <person name="Nakayama K."/>
        </authorList>
    </citation>
    <scope>NUCLEOTIDE SEQUENCE</scope>
</reference>
<accession>A0ABQ5J027</accession>
<organism evidence="1 2">
    <name type="scientific">Tanacetum coccineum</name>
    <dbReference type="NCBI Taxonomy" id="301880"/>
    <lineage>
        <taxon>Eukaryota</taxon>
        <taxon>Viridiplantae</taxon>
        <taxon>Streptophyta</taxon>
        <taxon>Embryophyta</taxon>
        <taxon>Tracheophyta</taxon>
        <taxon>Spermatophyta</taxon>
        <taxon>Magnoliopsida</taxon>
        <taxon>eudicotyledons</taxon>
        <taxon>Gunneridae</taxon>
        <taxon>Pentapetalae</taxon>
        <taxon>asterids</taxon>
        <taxon>campanulids</taxon>
        <taxon>Asterales</taxon>
        <taxon>Asteraceae</taxon>
        <taxon>Asteroideae</taxon>
        <taxon>Anthemideae</taxon>
        <taxon>Anthemidinae</taxon>
        <taxon>Tanacetum</taxon>
    </lineage>
</organism>
<comment type="caution">
    <text evidence="1">The sequence shown here is derived from an EMBL/GenBank/DDBJ whole genome shotgun (WGS) entry which is preliminary data.</text>
</comment>
<dbReference type="EMBL" id="BQNB010021261">
    <property type="protein sequence ID" value="GJU04559.1"/>
    <property type="molecule type" value="Genomic_DNA"/>
</dbReference>
<gene>
    <name evidence="1" type="ORF">Tco_1120989</name>
</gene>
<evidence type="ECO:0000313" key="2">
    <source>
        <dbReference type="Proteomes" id="UP001151760"/>
    </source>
</evidence>